<dbReference type="EMBL" id="CAJEWN010000889">
    <property type="protein sequence ID" value="CAD2191626.1"/>
    <property type="molecule type" value="Genomic_DNA"/>
</dbReference>
<sequence>MKIAQIFLKGLKFDSGIIILKRPLSTAISEIEKSENYDISHKAPVLPKKLRSTGEPLDFVDYQKVVCSGGNGGNGVISFLREKNFEFAGPDGGNGGNGGHVIFKANSKVSDLSRVELLMKAENGQAGQGKCCHGKNGGHLYVDVPLNTLIKRPSEDELRPVKESIWELTHDGEMFIAARGGAGGHGNAFYLSNMARKPLKAEEGGRGEKIAYDIEMRVMATAGFVGFPNVGKSTLLRAISRAKPKVAAYPFTTLKPSVGMVEYSDYFQVAVADIPGLVKGAHRNEGLGFSFLRHILRCECILYVIDCSQNDLQNQWLSLRRELELYDADLNKKETAIVFNKIDTLNNRIEFEKKAAKMYAGQRLFFISGKYRLDLQPLLMYLREKHERFLIERKALLKKEEEQMMM</sequence>
<dbReference type="InterPro" id="IPR045086">
    <property type="entry name" value="OBG_GTPase"/>
</dbReference>
<dbReference type="PRINTS" id="PR00326">
    <property type="entry name" value="GTP1OBG"/>
</dbReference>
<dbReference type="InterPro" id="IPR014100">
    <property type="entry name" value="GTP-bd_Obg/CgtA"/>
</dbReference>
<feature type="domain" description="OBG-type G" evidence="5">
    <location>
        <begin position="220"/>
        <end position="387"/>
    </location>
</feature>
<dbReference type="CDD" id="cd01898">
    <property type="entry name" value="Obg"/>
    <property type="match status" value="1"/>
</dbReference>
<dbReference type="PANTHER" id="PTHR11702">
    <property type="entry name" value="DEVELOPMENTALLY REGULATED GTP-BINDING PROTEIN-RELATED"/>
    <property type="match status" value="1"/>
</dbReference>
<dbReference type="GO" id="GO:0005525">
    <property type="term" value="F:GTP binding"/>
    <property type="evidence" value="ECO:0007669"/>
    <property type="project" value="UniProtKB-KW"/>
</dbReference>
<dbReference type="FunFam" id="2.70.210.12:FF:000001">
    <property type="entry name" value="GTPase Obg"/>
    <property type="match status" value="1"/>
</dbReference>
<dbReference type="InterPro" id="IPR027417">
    <property type="entry name" value="P-loop_NTPase"/>
</dbReference>
<evidence type="ECO:0000259" key="5">
    <source>
        <dbReference type="PROSITE" id="PS51710"/>
    </source>
</evidence>
<dbReference type="AlphaFoldDB" id="A0A6V7WX32"/>
<feature type="domain" description="Obg" evidence="6">
    <location>
        <begin position="57"/>
        <end position="219"/>
    </location>
</feature>
<evidence type="ECO:0000256" key="3">
    <source>
        <dbReference type="ARBA" id="ARBA00022741"/>
    </source>
</evidence>
<accession>A0A6V7WX32</accession>
<protein>
    <submittedName>
        <fullName evidence="7">Uncharacterized protein</fullName>
    </submittedName>
</protein>
<dbReference type="NCBIfam" id="NF008956">
    <property type="entry name" value="PRK12299.1"/>
    <property type="match status" value="1"/>
</dbReference>
<comment type="caution">
    <text evidence="7">The sequence shown here is derived from an EMBL/GenBank/DDBJ whole genome shotgun (WGS) entry which is preliminary data.</text>
</comment>
<dbReference type="GO" id="GO:0003924">
    <property type="term" value="F:GTPase activity"/>
    <property type="evidence" value="ECO:0007669"/>
    <property type="project" value="InterPro"/>
</dbReference>
<dbReference type="Proteomes" id="UP000580250">
    <property type="component" value="Unassembled WGS sequence"/>
</dbReference>
<dbReference type="GO" id="GO:0042254">
    <property type="term" value="P:ribosome biogenesis"/>
    <property type="evidence" value="ECO:0007669"/>
    <property type="project" value="UniProtKB-UniRule"/>
</dbReference>
<comment type="similarity">
    <text evidence="1">Belongs to the TRAFAC class OBG-HflX-like GTPase superfamily. OBG GTPase family.</text>
</comment>
<dbReference type="SUPFAM" id="SSF82051">
    <property type="entry name" value="Obg GTP-binding protein N-terminal domain"/>
    <property type="match status" value="1"/>
</dbReference>
<evidence type="ECO:0000313" key="7">
    <source>
        <dbReference type="EMBL" id="CAD2191626.1"/>
    </source>
</evidence>
<dbReference type="Pfam" id="PF01018">
    <property type="entry name" value="GTP1_OBG"/>
    <property type="match status" value="1"/>
</dbReference>
<dbReference type="InterPro" id="IPR031167">
    <property type="entry name" value="G_OBG"/>
</dbReference>
<dbReference type="Gene3D" id="3.40.50.300">
    <property type="entry name" value="P-loop containing nucleotide triphosphate hydrolases"/>
    <property type="match status" value="1"/>
</dbReference>
<evidence type="ECO:0000259" key="6">
    <source>
        <dbReference type="PROSITE" id="PS51883"/>
    </source>
</evidence>
<dbReference type="PROSITE" id="PS51710">
    <property type="entry name" value="G_OBG"/>
    <property type="match status" value="1"/>
</dbReference>
<reference evidence="7 8" key="1">
    <citation type="submission" date="2020-08" db="EMBL/GenBank/DDBJ databases">
        <authorList>
            <person name="Koutsovoulos G."/>
            <person name="Danchin GJ E."/>
        </authorList>
    </citation>
    <scope>NUCLEOTIDE SEQUENCE [LARGE SCALE GENOMIC DNA]</scope>
</reference>
<dbReference type="OrthoDB" id="347018at2759"/>
<evidence type="ECO:0000256" key="2">
    <source>
        <dbReference type="ARBA" id="ARBA00022517"/>
    </source>
</evidence>
<dbReference type="PANTHER" id="PTHR11702:SF31">
    <property type="entry name" value="MITOCHONDRIAL RIBOSOME-ASSOCIATED GTPASE 2"/>
    <property type="match status" value="1"/>
</dbReference>
<dbReference type="PIRSF" id="PIRSF002401">
    <property type="entry name" value="GTP_bd_Obg/CgtA"/>
    <property type="match status" value="1"/>
</dbReference>
<name>A0A6V7WX32_MELEN</name>
<dbReference type="Pfam" id="PF01926">
    <property type="entry name" value="MMR_HSR1"/>
    <property type="match status" value="1"/>
</dbReference>
<dbReference type="SUPFAM" id="SSF52540">
    <property type="entry name" value="P-loop containing nucleoside triphosphate hydrolases"/>
    <property type="match status" value="1"/>
</dbReference>
<evidence type="ECO:0000256" key="4">
    <source>
        <dbReference type="ARBA" id="ARBA00023134"/>
    </source>
</evidence>
<keyword evidence="3" id="KW-0547">Nucleotide-binding</keyword>
<keyword evidence="4" id="KW-0342">GTP-binding</keyword>
<evidence type="ECO:0000313" key="8">
    <source>
        <dbReference type="Proteomes" id="UP000580250"/>
    </source>
</evidence>
<evidence type="ECO:0000256" key="1">
    <source>
        <dbReference type="ARBA" id="ARBA00007699"/>
    </source>
</evidence>
<dbReference type="NCBIfam" id="TIGR02729">
    <property type="entry name" value="Obg_CgtA"/>
    <property type="match status" value="1"/>
</dbReference>
<gene>
    <name evidence="7" type="ORF">MENT_LOCUS44468</name>
</gene>
<dbReference type="GO" id="GO:0000287">
    <property type="term" value="F:magnesium ion binding"/>
    <property type="evidence" value="ECO:0007669"/>
    <property type="project" value="InterPro"/>
</dbReference>
<dbReference type="Gene3D" id="2.70.210.12">
    <property type="entry name" value="GTP1/OBG domain"/>
    <property type="match status" value="1"/>
</dbReference>
<dbReference type="InterPro" id="IPR036726">
    <property type="entry name" value="GTP1_OBG_dom_sf"/>
</dbReference>
<organism evidence="7 8">
    <name type="scientific">Meloidogyne enterolobii</name>
    <name type="common">Root-knot nematode worm</name>
    <name type="synonym">Meloidogyne mayaguensis</name>
    <dbReference type="NCBI Taxonomy" id="390850"/>
    <lineage>
        <taxon>Eukaryota</taxon>
        <taxon>Metazoa</taxon>
        <taxon>Ecdysozoa</taxon>
        <taxon>Nematoda</taxon>
        <taxon>Chromadorea</taxon>
        <taxon>Rhabditida</taxon>
        <taxon>Tylenchina</taxon>
        <taxon>Tylenchomorpha</taxon>
        <taxon>Tylenchoidea</taxon>
        <taxon>Meloidogynidae</taxon>
        <taxon>Meloidogyninae</taxon>
        <taxon>Meloidogyne</taxon>
    </lineage>
</organism>
<dbReference type="PROSITE" id="PS51883">
    <property type="entry name" value="OBG"/>
    <property type="match status" value="1"/>
</dbReference>
<dbReference type="GO" id="GO:0005739">
    <property type="term" value="C:mitochondrion"/>
    <property type="evidence" value="ECO:0007669"/>
    <property type="project" value="TreeGrafter"/>
</dbReference>
<dbReference type="InterPro" id="IPR006169">
    <property type="entry name" value="GTP1_OBG_dom"/>
</dbReference>
<keyword evidence="2" id="KW-0690">Ribosome biogenesis</keyword>
<proteinExistence type="inferred from homology"/>
<dbReference type="InterPro" id="IPR006073">
    <property type="entry name" value="GTP-bd"/>
</dbReference>